<evidence type="ECO:0000313" key="2">
    <source>
        <dbReference type="EMBL" id="CAB4342366.1"/>
    </source>
</evidence>
<name>A0A6J5ZLV4_9ZZZZ</name>
<dbReference type="EMBL" id="CAESAJ010000135">
    <property type="protein sequence ID" value="CAB4342366.1"/>
    <property type="molecule type" value="Genomic_DNA"/>
</dbReference>
<proteinExistence type="predicted"/>
<organism evidence="2">
    <name type="scientific">freshwater metagenome</name>
    <dbReference type="NCBI Taxonomy" id="449393"/>
    <lineage>
        <taxon>unclassified sequences</taxon>
        <taxon>metagenomes</taxon>
        <taxon>ecological metagenomes</taxon>
    </lineage>
</organism>
<evidence type="ECO:0000256" key="1">
    <source>
        <dbReference type="SAM" id="MobiDB-lite"/>
    </source>
</evidence>
<protein>
    <submittedName>
        <fullName evidence="2">Unannotated protein</fullName>
    </submittedName>
</protein>
<sequence>MPSAPTGYMSELEPPPGSIGEIIEPVGMATSAPPRMVASSFLSRANAIACRQALRSSGSAVGTSAK</sequence>
<feature type="region of interest" description="Disordered" evidence="1">
    <location>
        <begin position="1"/>
        <end position="20"/>
    </location>
</feature>
<accession>A0A6J5ZLV4</accession>
<gene>
    <name evidence="2" type="ORF">UFOPK3770_01074</name>
</gene>
<dbReference type="AlphaFoldDB" id="A0A6J5ZLV4"/>
<reference evidence="2" key="1">
    <citation type="submission" date="2020-05" db="EMBL/GenBank/DDBJ databases">
        <authorList>
            <person name="Chiriac C."/>
            <person name="Salcher M."/>
            <person name="Ghai R."/>
            <person name="Kavagutti S V."/>
        </authorList>
    </citation>
    <scope>NUCLEOTIDE SEQUENCE</scope>
</reference>